<name>A0A8H3FSB7_9LECA</name>
<evidence type="ECO:0000256" key="1">
    <source>
        <dbReference type="SAM" id="MobiDB-lite"/>
    </source>
</evidence>
<feature type="compositionally biased region" description="Basic and acidic residues" evidence="1">
    <location>
        <begin position="31"/>
        <end position="48"/>
    </location>
</feature>
<proteinExistence type="predicted"/>
<gene>
    <name evidence="2" type="ORF">GOMPHAMPRED_004617</name>
</gene>
<feature type="compositionally biased region" description="Polar residues" evidence="1">
    <location>
        <begin position="243"/>
        <end position="256"/>
    </location>
</feature>
<organism evidence="2 3">
    <name type="scientific">Gomphillus americanus</name>
    <dbReference type="NCBI Taxonomy" id="1940652"/>
    <lineage>
        <taxon>Eukaryota</taxon>
        <taxon>Fungi</taxon>
        <taxon>Dikarya</taxon>
        <taxon>Ascomycota</taxon>
        <taxon>Pezizomycotina</taxon>
        <taxon>Lecanoromycetes</taxon>
        <taxon>OSLEUM clade</taxon>
        <taxon>Ostropomycetidae</taxon>
        <taxon>Ostropales</taxon>
        <taxon>Graphidaceae</taxon>
        <taxon>Gomphilloideae</taxon>
        <taxon>Gomphillus</taxon>
    </lineage>
</organism>
<dbReference type="Proteomes" id="UP000664169">
    <property type="component" value="Unassembled WGS sequence"/>
</dbReference>
<feature type="compositionally biased region" description="Polar residues" evidence="1">
    <location>
        <begin position="194"/>
        <end position="204"/>
    </location>
</feature>
<reference evidence="2" key="1">
    <citation type="submission" date="2021-03" db="EMBL/GenBank/DDBJ databases">
        <authorList>
            <person name="Tagirdzhanova G."/>
        </authorList>
    </citation>
    <scope>NUCLEOTIDE SEQUENCE</scope>
</reference>
<feature type="region of interest" description="Disordered" evidence="1">
    <location>
        <begin position="176"/>
        <end position="204"/>
    </location>
</feature>
<protein>
    <submittedName>
        <fullName evidence="2">Uncharacterized protein</fullName>
    </submittedName>
</protein>
<feature type="compositionally biased region" description="Polar residues" evidence="1">
    <location>
        <begin position="534"/>
        <end position="557"/>
    </location>
</feature>
<feature type="compositionally biased region" description="Polar residues" evidence="1">
    <location>
        <begin position="485"/>
        <end position="511"/>
    </location>
</feature>
<evidence type="ECO:0000313" key="2">
    <source>
        <dbReference type="EMBL" id="CAF9928187.1"/>
    </source>
</evidence>
<dbReference type="AlphaFoldDB" id="A0A8H3FSB7"/>
<dbReference type="EMBL" id="CAJPDQ010000029">
    <property type="protein sequence ID" value="CAF9928187.1"/>
    <property type="molecule type" value="Genomic_DNA"/>
</dbReference>
<feature type="compositionally biased region" description="Basic and acidic residues" evidence="1">
    <location>
        <begin position="517"/>
        <end position="527"/>
    </location>
</feature>
<feature type="region of interest" description="Disordered" evidence="1">
    <location>
        <begin position="1"/>
        <end position="96"/>
    </location>
</feature>
<sequence>MDAPVTAAGKKPKAEVIDLTNSDDSSSDVVRSADIKRDPFSGEDHGKPISDVPDTVDGGQFASSPPNTIARMDVDAGLSFNGSSSPDPPDLAGEDVQNLPGIASMALMMVPRAPEIAPAVTDPGSGDKKALVPYSLSDSSELSLTSPKTMVAQDNAPDVADPDVGDKKVVTGYNLSDSSELPVTPPNKMIAQDNAPTDSDATISVSPESVAGRTEISSLAVANGDIPQQLKPATKHANGVKIPSQTSKSIGKTSRNMVDLDNSEDKVLHVSDHLPLNRHIYKIFGPGVATGKKLERAPHYLESSNCPYHAWPLYNNFKPITKGDRNSWPPAFVNLQDWHVFKILQAGIPTKDCNTRWPADFLGTGRVSEHRNPKGRAAKMDMNGVLYYVVLSNNYQLSGDEGSQAVTLIPPIEGTAEKRKRDAFTMGQDCEVQNDFVPSTAELKDGTLISRLPKGALGPRPLNNRSNWGPENRTGDIRPKKANKKNTNIPQTTTNIAETQTFSNSQSSAATMPQKRSRAESSTEATRKVAKTANPATPSAKSAAKTGSVSEASGSNNDKNHLATIEPTESTGYIIVKAGLFNKTPRTREGPVLESSKLQHTQQYFGEMLDEAMKDINKACTGDNHDLSVSKLLCVQNILKDLKNASNTHFEQACKEVIEMEGSERGSGSEKVLMAGDE</sequence>
<evidence type="ECO:0000313" key="3">
    <source>
        <dbReference type="Proteomes" id="UP000664169"/>
    </source>
</evidence>
<comment type="caution">
    <text evidence="2">The sequence shown here is derived from an EMBL/GenBank/DDBJ whole genome shotgun (WGS) entry which is preliminary data.</text>
</comment>
<feature type="region of interest" description="Disordered" evidence="1">
    <location>
        <begin position="452"/>
        <end position="565"/>
    </location>
</feature>
<accession>A0A8H3FSB7</accession>
<feature type="region of interest" description="Disordered" evidence="1">
    <location>
        <begin position="233"/>
        <end position="256"/>
    </location>
</feature>
<keyword evidence="3" id="KW-1185">Reference proteome</keyword>